<reference evidence="1 2" key="1">
    <citation type="submission" date="2024-01" db="EMBL/GenBank/DDBJ databases">
        <title>Genome assemblies of Stephania.</title>
        <authorList>
            <person name="Yang L."/>
        </authorList>
    </citation>
    <scope>NUCLEOTIDE SEQUENCE [LARGE SCALE GENOMIC DNA]</scope>
    <source>
        <strain evidence="1">YNDBR</strain>
        <tissue evidence="1">Leaf</tissue>
    </source>
</reference>
<evidence type="ECO:0000313" key="1">
    <source>
        <dbReference type="EMBL" id="KAK9162391.1"/>
    </source>
</evidence>
<keyword evidence="2" id="KW-1185">Reference proteome</keyword>
<comment type="caution">
    <text evidence="1">The sequence shown here is derived from an EMBL/GenBank/DDBJ whole genome shotgun (WGS) entry which is preliminary data.</text>
</comment>
<dbReference type="EMBL" id="JBBNAF010000002">
    <property type="protein sequence ID" value="KAK9162391.1"/>
    <property type="molecule type" value="Genomic_DNA"/>
</dbReference>
<name>A0AAP0L159_9MAGN</name>
<sequence>MSLVSPYISMLYSISHDSQAFRFEERMLRGKTRTPPQHMTSDCGPVKCGHIESMGEISWQFIWSNKVNMADQAITSRVGILKDKEAFPDFIKTHSYRTFN</sequence>
<proteinExistence type="predicted"/>
<dbReference type="AlphaFoldDB" id="A0AAP0L159"/>
<dbReference type="Proteomes" id="UP001420932">
    <property type="component" value="Unassembled WGS sequence"/>
</dbReference>
<evidence type="ECO:0000313" key="2">
    <source>
        <dbReference type="Proteomes" id="UP001420932"/>
    </source>
</evidence>
<gene>
    <name evidence="1" type="ORF">Syun_003293</name>
</gene>
<protein>
    <submittedName>
        <fullName evidence="1">Uncharacterized protein</fullName>
    </submittedName>
</protein>
<organism evidence="1 2">
    <name type="scientific">Stephania yunnanensis</name>
    <dbReference type="NCBI Taxonomy" id="152371"/>
    <lineage>
        <taxon>Eukaryota</taxon>
        <taxon>Viridiplantae</taxon>
        <taxon>Streptophyta</taxon>
        <taxon>Embryophyta</taxon>
        <taxon>Tracheophyta</taxon>
        <taxon>Spermatophyta</taxon>
        <taxon>Magnoliopsida</taxon>
        <taxon>Ranunculales</taxon>
        <taxon>Menispermaceae</taxon>
        <taxon>Menispermoideae</taxon>
        <taxon>Cissampelideae</taxon>
        <taxon>Stephania</taxon>
    </lineage>
</organism>
<accession>A0AAP0L159</accession>